<dbReference type="CDD" id="cd06464">
    <property type="entry name" value="ACD_sHsps-like"/>
    <property type="match status" value="1"/>
</dbReference>
<dbReference type="PROSITE" id="PS01031">
    <property type="entry name" value="SHSP"/>
    <property type="match status" value="1"/>
</dbReference>
<evidence type="ECO:0000256" key="2">
    <source>
        <dbReference type="RuleBase" id="RU003616"/>
    </source>
</evidence>
<dbReference type="SUPFAM" id="SSF49764">
    <property type="entry name" value="HSP20-like chaperones"/>
    <property type="match status" value="1"/>
</dbReference>
<dbReference type="InterPro" id="IPR008978">
    <property type="entry name" value="HSP20-like_chaperone"/>
</dbReference>
<sequence>MSKKSILSKNNQEEWMEDYEGQLAIDVYETDSELILTAPIAGVSPENIDVQISDEFITIKGERADQKQAEASGYHIQECYWGAFSRSFEIPIAVDADNAEAIMKNGILTVVIPKLQKAKAKSLKIQAN</sequence>
<comment type="similarity">
    <text evidence="1 2">Belongs to the small heat shock protein (HSP20) family.</text>
</comment>
<keyword evidence="4" id="KW-0346">Stress response</keyword>
<protein>
    <submittedName>
        <fullName evidence="4">Small heat shock protein</fullName>
    </submittedName>
</protein>
<dbReference type="PANTHER" id="PTHR11527">
    <property type="entry name" value="HEAT-SHOCK PROTEIN 20 FAMILY MEMBER"/>
    <property type="match status" value="1"/>
</dbReference>
<gene>
    <name evidence="4" type="ORF">UT11_C0020G0008</name>
</gene>
<dbReference type="Proteomes" id="UP000033934">
    <property type="component" value="Unassembled WGS sequence"/>
</dbReference>
<dbReference type="EMBL" id="LBVO01000020">
    <property type="protein sequence ID" value="KKQ89685.1"/>
    <property type="molecule type" value="Genomic_DNA"/>
</dbReference>
<evidence type="ECO:0000256" key="1">
    <source>
        <dbReference type="PROSITE-ProRule" id="PRU00285"/>
    </source>
</evidence>
<dbReference type="AlphaFoldDB" id="A0A0G0LNZ1"/>
<comment type="caution">
    <text evidence="4">The sequence shown here is derived from an EMBL/GenBank/DDBJ whole genome shotgun (WGS) entry which is preliminary data.</text>
</comment>
<name>A0A0G0LNZ1_9BACT</name>
<accession>A0A0G0LNZ1</accession>
<organism evidence="4 5">
    <name type="scientific">Berkelbacteria bacterium GW2011_GWA2_38_9</name>
    <dbReference type="NCBI Taxonomy" id="1618334"/>
    <lineage>
        <taxon>Bacteria</taxon>
        <taxon>Candidatus Berkelbacteria</taxon>
    </lineage>
</organism>
<dbReference type="Pfam" id="PF00011">
    <property type="entry name" value="HSP20"/>
    <property type="match status" value="1"/>
</dbReference>
<feature type="domain" description="SHSP" evidence="3">
    <location>
        <begin position="16"/>
        <end position="128"/>
    </location>
</feature>
<evidence type="ECO:0000313" key="4">
    <source>
        <dbReference type="EMBL" id="KKQ89685.1"/>
    </source>
</evidence>
<evidence type="ECO:0000259" key="3">
    <source>
        <dbReference type="PROSITE" id="PS01031"/>
    </source>
</evidence>
<dbReference type="InterPro" id="IPR002068">
    <property type="entry name" value="A-crystallin/Hsp20_dom"/>
</dbReference>
<proteinExistence type="inferred from homology"/>
<dbReference type="InterPro" id="IPR031107">
    <property type="entry name" value="Small_HSP"/>
</dbReference>
<evidence type="ECO:0000313" key="5">
    <source>
        <dbReference type="Proteomes" id="UP000033934"/>
    </source>
</evidence>
<dbReference type="Gene3D" id="2.60.40.790">
    <property type="match status" value="1"/>
</dbReference>
<reference evidence="4 5" key="1">
    <citation type="journal article" date="2015" name="Nature">
        <title>rRNA introns, odd ribosomes, and small enigmatic genomes across a large radiation of phyla.</title>
        <authorList>
            <person name="Brown C.T."/>
            <person name="Hug L.A."/>
            <person name="Thomas B.C."/>
            <person name="Sharon I."/>
            <person name="Castelle C.J."/>
            <person name="Singh A."/>
            <person name="Wilkins M.J."/>
            <person name="Williams K.H."/>
            <person name="Banfield J.F."/>
        </authorList>
    </citation>
    <scope>NUCLEOTIDE SEQUENCE [LARGE SCALE GENOMIC DNA]</scope>
</reference>